<dbReference type="OrthoDB" id="2429472at2759"/>
<dbReference type="Proteomes" id="UP000749646">
    <property type="component" value="Unassembled WGS sequence"/>
</dbReference>
<dbReference type="Pfam" id="PF00550">
    <property type="entry name" value="PP-binding"/>
    <property type="match status" value="1"/>
</dbReference>
<keyword evidence="2" id="KW-0597">Phosphoprotein</keyword>
<dbReference type="PROSITE" id="PS00012">
    <property type="entry name" value="PHOSPHOPANTETHEINE"/>
    <property type="match status" value="1"/>
</dbReference>
<dbReference type="InterPro" id="IPR001031">
    <property type="entry name" value="Thioesterase"/>
</dbReference>
<dbReference type="InterPro" id="IPR006162">
    <property type="entry name" value="Ppantetheine_attach_site"/>
</dbReference>
<dbReference type="GO" id="GO:0016874">
    <property type="term" value="F:ligase activity"/>
    <property type="evidence" value="ECO:0007669"/>
    <property type="project" value="UniProtKB-KW"/>
</dbReference>
<dbReference type="Pfam" id="PF13193">
    <property type="entry name" value="AMP-binding_C"/>
    <property type="match status" value="1"/>
</dbReference>
<evidence type="ECO:0000256" key="3">
    <source>
        <dbReference type="ARBA" id="ARBA00022598"/>
    </source>
</evidence>
<dbReference type="InterPro" id="IPR036736">
    <property type="entry name" value="ACP-like_sf"/>
</dbReference>
<keyword evidence="3" id="KW-0436">Ligase</keyword>
<dbReference type="Gene3D" id="3.40.50.980">
    <property type="match status" value="3"/>
</dbReference>
<evidence type="ECO:0000256" key="1">
    <source>
        <dbReference type="ARBA" id="ARBA00022450"/>
    </source>
</evidence>
<comment type="caution">
    <text evidence="5">The sequence shown here is derived from an EMBL/GenBank/DDBJ whole genome shotgun (WGS) entry which is preliminary data.</text>
</comment>
<dbReference type="InterPro" id="IPR025110">
    <property type="entry name" value="AMP-bd_C"/>
</dbReference>
<evidence type="ECO:0000259" key="4">
    <source>
        <dbReference type="PROSITE" id="PS50075"/>
    </source>
</evidence>
<evidence type="ECO:0000313" key="5">
    <source>
        <dbReference type="EMBL" id="KAF9940677.1"/>
    </source>
</evidence>
<evidence type="ECO:0000313" key="6">
    <source>
        <dbReference type="Proteomes" id="UP000749646"/>
    </source>
</evidence>
<dbReference type="InterPro" id="IPR029058">
    <property type="entry name" value="AB_hydrolase_fold"/>
</dbReference>
<keyword evidence="6" id="KW-1185">Reference proteome</keyword>
<dbReference type="Gene3D" id="3.30.300.30">
    <property type="match status" value="1"/>
</dbReference>
<protein>
    <recommendedName>
        <fullName evidence="4">Carrier domain-containing protein</fullName>
    </recommendedName>
</protein>
<gene>
    <name evidence="5" type="ORF">BGZ65_006419</name>
</gene>
<dbReference type="PANTHER" id="PTHR44845:SF6">
    <property type="entry name" value="BETA-ALANINE-ACTIVATING ENZYME"/>
    <property type="match status" value="1"/>
</dbReference>
<dbReference type="CDD" id="cd05930">
    <property type="entry name" value="A_NRPS"/>
    <property type="match status" value="1"/>
</dbReference>
<accession>A0A9P6INU4</accession>
<dbReference type="Pfam" id="PF00975">
    <property type="entry name" value="Thioesterase"/>
    <property type="match status" value="1"/>
</dbReference>
<dbReference type="InterPro" id="IPR020802">
    <property type="entry name" value="TesA-like"/>
</dbReference>
<dbReference type="InterPro" id="IPR045851">
    <property type="entry name" value="AMP-bd_C_sf"/>
</dbReference>
<dbReference type="SUPFAM" id="SSF53474">
    <property type="entry name" value="alpha/beta-Hydrolases"/>
    <property type="match status" value="1"/>
</dbReference>
<dbReference type="SUPFAM" id="SSF56801">
    <property type="entry name" value="Acetyl-CoA synthetase-like"/>
    <property type="match status" value="1"/>
</dbReference>
<dbReference type="Gene3D" id="3.40.50.1820">
    <property type="entry name" value="alpha/beta hydrolase"/>
    <property type="match status" value="1"/>
</dbReference>
<dbReference type="PROSITE" id="PS50075">
    <property type="entry name" value="CARRIER"/>
    <property type="match status" value="1"/>
</dbReference>
<dbReference type="InterPro" id="IPR000873">
    <property type="entry name" value="AMP-dep_synth/lig_dom"/>
</dbReference>
<dbReference type="Gene3D" id="2.30.38.10">
    <property type="entry name" value="Luciferase, Domain 3"/>
    <property type="match status" value="1"/>
</dbReference>
<sequence>MIIGVLAILKSGGAYVPLDPTYPKERLISILEDARPLVDNTGLAILKEAKLNQPCQKDHGDEAPIVLIDINERPRTNPEVDGLTSRYLAYVIYTSGSTGRSKGVMIEHQGVVNHTRCRLEEYGGGLHLLLDDIRRDSDQLWNFLQDHSITHASLTPVILQSFKDLPQLRTPLQLSLVGELSPPSLLRELQPLLPNESSIVNEYGPTEATVVATTWMSPMDFNGHIVPIGRPIANKQIYILDIHGEPVPLGAQGELYINRPELTAKAFLQDPFAGDQDARMYKIGDLVRYLPDGNVVFLGRNDHQVKRPVAYVVAKPDDHLVHSLKTHLILRLPDYMIPAAIVRLDDLPLSTNGKLDRRQLPLPDAGSFVYEDYEAPQGVIEIALINIWMELLNIDKIGRHDNFFMLGGHSLLAVRMITNIHSMLGFKITLQAVFAAPTIAELSLRLLSTGSSQEDAFDVLLPIKPQGSRSPLFCIHPGFGLSWGYVGLSRFMHPEQPLYGLQVRGFFDNEKPAATVEDMALDYINQIRQIQAHGPYCLLGYSFGGMVAHTMAAYLEQQGERVALLAIMDSFPSVTPPVTDEHETNRDIIQRLLGYNDEEGIPDVAKSFWEKAPEIGDWIGGLMTKYSPQSYSGNLVLFCATKQEHESRKPLSPADWKPYVEGEIEAYDIDCLHDDMEMPEHLVKIGAVLAQKLDEIHTSGVTEE</sequence>
<dbReference type="Pfam" id="PF00501">
    <property type="entry name" value="AMP-binding"/>
    <property type="match status" value="2"/>
</dbReference>
<name>A0A9P6INU4_9FUNG</name>
<dbReference type="FunFam" id="1.10.1200.10:FF:000005">
    <property type="entry name" value="Nonribosomal peptide synthetase 1"/>
    <property type="match status" value="1"/>
</dbReference>
<feature type="domain" description="Carrier" evidence="4">
    <location>
        <begin position="375"/>
        <end position="450"/>
    </location>
</feature>
<dbReference type="AlphaFoldDB" id="A0A9P6INU4"/>
<dbReference type="EMBL" id="JAAAHW010009450">
    <property type="protein sequence ID" value="KAF9940677.1"/>
    <property type="molecule type" value="Genomic_DNA"/>
</dbReference>
<dbReference type="SUPFAM" id="SSF47336">
    <property type="entry name" value="ACP-like"/>
    <property type="match status" value="1"/>
</dbReference>
<dbReference type="InterPro" id="IPR020845">
    <property type="entry name" value="AMP-binding_CS"/>
</dbReference>
<dbReference type="InterPro" id="IPR009081">
    <property type="entry name" value="PP-bd_ACP"/>
</dbReference>
<dbReference type="SMART" id="SM00824">
    <property type="entry name" value="PKS_TE"/>
    <property type="match status" value="1"/>
</dbReference>
<organism evidence="5 6">
    <name type="scientific">Modicella reniformis</name>
    <dbReference type="NCBI Taxonomy" id="1440133"/>
    <lineage>
        <taxon>Eukaryota</taxon>
        <taxon>Fungi</taxon>
        <taxon>Fungi incertae sedis</taxon>
        <taxon>Mucoromycota</taxon>
        <taxon>Mortierellomycotina</taxon>
        <taxon>Mortierellomycetes</taxon>
        <taxon>Mortierellales</taxon>
        <taxon>Mortierellaceae</taxon>
        <taxon>Modicella</taxon>
    </lineage>
</organism>
<keyword evidence="1" id="KW-0596">Phosphopantetheine</keyword>
<evidence type="ECO:0000256" key="2">
    <source>
        <dbReference type="ARBA" id="ARBA00022553"/>
    </source>
</evidence>
<dbReference type="PANTHER" id="PTHR44845">
    <property type="entry name" value="CARRIER DOMAIN-CONTAINING PROTEIN"/>
    <property type="match status" value="1"/>
</dbReference>
<reference evidence="5" key="1">
    <citation type="journal article" date="2020" name="Fungal Divers.">
        <title>Resolving the Mortierellaceae phylogeny through synthesis of multi-gene phylogenetics and phylogenomics.</title>
        <authorList>
            <person name="Vandepol N."/>
            <person name="Liber J."/>
            <person name="Desiro A."/>
            <person name="Na H."/>
            <person name="Kennedy M."/>
            <person name="Barry K."/>
            <person name="Grigoriev I.V."/>
            <person name="Miller A.N."/>
            <person name="O'Donnell K."/>
            <person name="Stajich J.E."/>
            <person name="Bonito G."/>
        </authorList>
    </citation>
    <scope>NUCLEOTIDE SEQUENCE</scope>
    <source>
        <strain evidence="5">MES-2147</strain>
    </source>
</reference>
<proteinExistence type="predicted"/>
<dbReference type="PROSITE" id="PS00455">
    <property type="entry name" value="AMP_BINDING"/>
    <property type="match status" value="1"/>
</dbReference>